<dbReference type="EMBL" id="BPLR01010390">
    <property type="protein sequence ID" value="GIY39028.1"/>
    <property type="molecule type" value="Genomic_DNA"/>
</dbReference>
<keyword evidence="2" id="KW-1185">Reference proteome</keyword>
<gene>
    <name evidence="1" type="primary">AVEN_198811_1</name>
    <name evidence="1" type="ORF">CEXT_80041</name>
</gene>
<dbReference type="AlphaFoldDB" id="A0AAV4SXB4"/>
<proteinExistence type="predicted"/>
<evidence type="ECO:0000313" key="1">
    <source>
        <dbReference type="EMBL" id="GIY39028.1"/>
    </source>
</evidence>
<accession>A0AAV4SXB4</accession>
<dbReference type="Proteomes" id="UP001054945">
    <property type="component" value="Unassembled WGS sequence"/>
</dbReference>
<comment type="caution">
    <text evidence="1">The sequence shown here is derived from an EMBL/GenBank/DDBJ whole genome shotgun (WGS) entry which is preliminary data.</text>
</comment>
<sequence length="112" mass="12288">MGNTGGGKSTFTQWIAGDNSKLIAREVQKDTGEYLIDDYNRIGNTTLKSKTIFPDLVVDPATNTAYYDCPGFSDTRSTSNDIATTYFIKKSSTIAKALKLYSLSVILLSERS</sequence>
<organism evidence="1 2">
    <name type="scientific">Caerostris extrusa</name>
    <name type="common">Bark spider</name>
    <name type="synonym">Caerostris bankana</name>
    <dbReference type="NCBI Taxonomy" id="172846"/>
    <lineage>
        <taxon>Eukaryota</taxon>
        <taxon>Metazoa</taxon>
        <taxon>Ecdysozoa</taxon>
        <taxon>Arthropoda</taxon>
        <taxon>Chelicerata</taxon>
        <taxon>Arachnida</taxon>
        <taxon>Araneae</taxon>
        <taxon>Araneomorphae</taxon>
        <taxon>Entelegynae</taxon>
        <taxon>Araneoidea</taxon>
        <taxon>Araneidae</taxon>
        <taxon>Caerostris</taxon>
    </lineage>
</organism>
<evidence type="ECO:0000313" key="2">
    <source>
        <dbReference type="Proteomes" id="UP001054945"/>
    </source>
</evidence>
<dbReference type="Gene3D" id="3.40.50.300">
    <property type="entry name" value="P-loop containing nucleotide triphosphate hydrolases"/>
    <property type="match status" value="1"/>
</dbReference>
<dbReference type="InterPro" id="IPR027417">
    <property type="entry name" value="P-loop_NTPase"/>
</dbReference>
<protein>
    <submittedName>
        <fullName evidence="1">Uncharacterized protein</fullName>
    </submittedName>
</protein>
<reference evidence="1 2" key="1">
    <citation type="submission" date="2021-06" db="EMBL/GenBank/DDBJ databases">
        <title>Caerostris extrusa draft genome.</title>
        <authorList>
            <person name="Kono N."/>
            <person name="Arakawa K."/>
        </authorList>
    </citation>
    <scope>NUCLEOTIDE SEQUENCE [LARGE SCALE GENOMIC DNA]</scope>
</reference>
<name>A0AAV4SXB4_CAEEX</name>